<proteinExistence type="predicted"/>
<organism evidence="2 3">
    <name type="scientific">Mycena alexandri</name>
    <dbReference type="NCBI Taxonomy" id="1745969"/>
    <lineage>
        <taxon>Eukaryota</taxon>
        <taxon>Fungi</taxon>
        <taxon>Dikarya</taxon>
        <taxon>Basidiomycota</taxon>
        <taxon>Agaricomycotina</taxon>
        <taxon>Agaricomycetes</taxon>
        <taxon>Agaricomycetidae</taxon>
        <taxon>Agaricales</taxon>
        <taxon>Marasmiineae</taxon>
        <taxon>Mycenaceae</taxon>
        <taxon>Mycena</taxon>
    </lineage>
</organism>
<name>A0AAD6XG36_9AGAR</name>
<feature type="compositionally biased region" description="Pro residues" evidence="1">
    <location>
        <begin position="1"/>
        <end position="16"/>
    </location>
</feature>
<feature type="compositionally biased region" description="Basic residues" evidence="1">
    <location>
        <begin position="124"/>
        <end position="133"/>
    </location>
</feature>
<dbReference type="Proteomes" id="UP001218188">
    <property type="component" value="Unassembled WGS sequence"/>
</dbReference>
<dbReference type="AlphaFoldDB" id="A0AAD6XG36"/>
<feature type="region of interest" description="Disordered" evidence="1">
    <location>
        <begin position="96"/>
        <end position="198"/>
    </location>
</feature>
<accession>A0AAD6XG36</accession>
<protein>
    <submittedName>
        <fullName evidence="2">Uncharacterized protein</fullName>
    </submittedName>
</protein>
<reference evidence="2" key="1">
    <citation type="submission" date="2023-03" db="EMBL/GenBank/DDBJ databases">
        <title>Massive genome expansion in bonnet fungi (Mycena s.s.) driven by repeated elements and novel gene families across ecological guilds.</title>
        <authorList>
            <consortium name="Lawrence Berkeley National Laboratory"/>
            <person name="Harder C.B."/>
            <person name="Miyauchi S."/>
            <person name="Viragh M."/>
            <person name="Kuo A."/>
            <person name="Thoen E."/>
            <person name="Andreopoulos B."/>
            <person name="Lu D."/>
            <person name="Skrede I."/>
            <person name="Drula E."/>
            <person name="Henrissat B."/>
            <person name="Morin E."/>
            <person name="Kohler A."/>
            <person name="Barry K."/>
            <person name="LaButti K."/>
            <person name="Morin E."/>
            <person name="Salamov A."/>
            <person name="Lipzen A."/>
            <person name="Mereny Z."/>
            <person name="Hegedus B."/>
            <person name="Baldrian P."/>
            <person name="Stursova M."/>
            <person name="Weitz H."/>
            <person name="Taylor A."/>
            <person name="Grigoriev I.V."/>
            <person name="Nagy L.G."/>
            <person name="Martin F."/>
            <person name="Kauserud H."/>
        </authorList>
    </citation>
    <scope>NUCLEOTIDE SEQUENCE</scope>
    <source>
        <strain evidence="2">CBHHK200</strain>
    </source>
</reference>
<gene>
    <name evidence="2" type="ORF">C8F04DRAFT_937387</name>
</gene>
<feature type="region of interest" description="Disordered" evidence="1">
    <location>
        <begin position="1"/>
        <end position="63"/>
    </location>
</feature>
<keyword evidence="3" id="KW-1185">Reference proteome</keyword>
<sequence length="290" mass="31682">MSDPAPLPPPSSPPPEASESGSVRRTTRLRKPVFPASTGLAQPQPTRRKVSAQRQPAPSGTGAFAGMTAVALKALTLSNTTKNQNYLAAKLETEVVRKEGARPESPAVKIKTIAQREQDEKGTRKARAARRARRSDDGFSDNEGTSEGADDDMDSSPLRHRRGPGDEEDYETPKVNGAKRPRAGSMSDDEGDNKKRVKWDRGLSTTVFLDEVEPRTKARPKENMLMKGCLAPTAKALRLDPLGNHPNAESPLKDLVEENIVVKKFVYDNDEPVLPVIVVKNTRSKAKKKS</sequence>
<evidence type="ECO:0000313" key="2">
    <source>
        <dbReference type="EMBL" id="KAJ7046761.1"/>
    </source>
</evidence>
<evidence type="ECO:0000313" key="3">
    <source>
        <dbReference type="Proteomes" id="UP001218188"/>
    </source>
</evidence>
<feature type="compositionally biased region" description="Basic and acidic residues" evidence="1">
    <location>
        <begin position="114"/>
        <end position="123"/>
    </location>
</feature>
<evidence type="ECO:0000256" key="1">
    <source>
        <dbReference type="SAM" id="MobiDB-lite"/>
    </source>
</evidence>
<dbReference type="EMBL" id="JARJCM010000002">
    <property type="protein sequence ID" value="KAJ7046761.1"/>
    <property type="molecule type" value="Genomic_DNA"/>
</dbReference>
<comment type="caution">
    <text evidence="2">The sequence shown here is derived from an EMBL/GenBank/DDBJ whole genome shotgun (WGS) entry which is preliminary data.</text>
</comment>